<reference evidence="2 3" key="1">
    <citation type="submission" date="2024-10" db="EMBL/GenBank/DDBJ databases">
        <title>Updated reference genomes for cyclostephanoid diatoms.</title>
        <authorList>
            <person name="Roberts W.R."/>
            <person name="Alverson A.J."/>
        </authorList>
    </citation>
    <scope>NUCLEOTIDE SEQUENCE [LARGE SCALE GENOMIC DNA]</scope>
    <source>
        <strain evidence="2 3">AJA010-31</strain>
    </source>
</reference>
<comment type="caution">
    <text evidence="2">The sequence shown here is derived from an EMBL/GenBank/DDBJ whole genome shotgun (WGS) entry which is preliminary data.</text>
</comment>
<organism evidence="2 3">
    <name type="scientific">Cyclotella atomus</name>
    <dbReference type="NCBI Taxonomy" id="382360"/>
    <lineage>
        <taxon>Eukaryota</taxon>
        <taxon>Sar</taxon>
        <taxon>Stramenopiles</taxon>
        <taxon>Ochrophyta</taxon>
        <taxon>Bacillariophyta</taxon>
        <taxon>Coscinodiscophyceae</taxon>
        <taxon>Thalassiosirophycidae</taxon>
        <taxon>Stephanodiscales</taxon>
        <taxon>Stephanodiscaceae</taxon>
        <taxon>Cyclotella</taxon>
    </lineage>
</organism>
<sequence length="161" mass="17861">IHVDDDREPAPETAAAAAATATTHSTRDNETGLYDGQAWGWDGNCQRRLVTPSNWLEEVCLKKTSESLQESGEPPLSMGELTSTSASSTSSQRDFFSSRGLTPPEFVDRFWEVRQMQDEWKRDMKELFYRLGCFASTSLCPFGIANGLAQALSSAQRPHPL</sequence>
<name>A0ABD3NBV5_9STRA</name>
<keyword evidence="3" id="KW-1185">Reference proteome</keyword>
<feature type="region of interest" description="Disordered" evidence="1">
    <location>
        <begin position="1"/>
        <end position="33"/>
    </location>
</feature>
<dbReference type="AlphaFoldDB" id="A0ABD3NBV5"/>
<protein>
    <recommendedName>
        <fullName evidence="4">Rab3 GTPase-activating protein catalytic subunit</fullName>
    </recommendedName>
</protein>
<evidence type="ECO:0000313" key="2">
    <source>
        <dbReference type="EMBL" id="KAL3773462.1"/>
    </source>
</evidence>
<dbReference type="Proteomes" id="UP001530400">
    <property type="component" value="Unassembled WGS sequence"/>
</dbReference>
<feature type="compositionally biased region" description="Low complexity" evidence="1">
    <location>
        <begin position="11"/>
        <end position="23"/>
    </location>
</feature>
<feature type="region of interest" description="Disordered" evidence="1">
    <location>
        <begin position="64"/>
        <end position="97"/>
    </location>
</feature>
<gene>
    <name evidence="2" type="ORF">ACHAWO_008192</name>
</gene>
<feature type="non-terminal residue" evidence="2">
    <location>
        <position position="1"/>
    </location>
</feature>
<proteinExistence type="predicted"/>
<evidence type="ECO:0000256" key="1">
    <source>
        <dbReference type="SAM" id="MobiDB-lite"/>
    </source>
</evidence>
<dbReference type="EMBL" id="JALLPJ020001232">
    <property type="protein sequence ID" value="KAL3773462.1"/>
    <property type="molecule type" value="Genomic_DNA"/>
</dbReference>
<feature type="compositionally biased region" description="Low complexity" evidence="1">
    <location>
        <begin position="82"/>
        <end position="91"/>
    </location>
</feature>
<evidence type="ECO:0008006" key="4">
    <source>
        <dbReference type="Google" id="ProtNLM"/>
    </source>
</evidence>
<feature type="compositionally biased region" description="Basic and acidic residues" evidence="1">
    <location>
        <begin position="1"/>
        <end position="10"/>
    </location>
</feature>
<evidence type="ECO:0000313" key="3">
    <source>
        <dbReference type="Proteomes" id="UP001530400"/>
    </source>
</evidence>
<accession>A0ABD3NBV5</accession>